<sequence length="63" mass="6969">MLLGGEPLPHPTLIWWNFVADSREALQKAVADWNGGHPRFGSIDLAGTKLHRLAAPELRGKVR</sequence>
<protein>
    <recommendedName>
        <fullName evidence="1">Pirin C-terminal domain-containing protein</fullName>
    </recommendedName>
</protein>
<evidence type="ECO:0000313" key="2">
    <source>
        <dbReference type="EMBL" id="ETA83495.1"/>
    </source>
</evidence>
<feature type="domain" description="Pirin C-terminal" evidence="1">
    <location>
        <begin position="1"/>
        <end position="36"/>
    </location>
</feature>
<organism evidence="2 3">
    <name type="scientific">Eikenella corrodens CC92I</name>
    <dbReference type="NCBI Taxonomy" id="1073362"/>
    <lineage>
        <taxon>Bacteria</taxon>
        <taxon>Pseudomonadati</taxon>
        <taxon>Pseudomonadota</taxon>
        <taxon>Betaproteobacteria</taxon>
        <taxon>Neisseriales</taxon>
        <taxon>Neisseriaceae</taxon>
        <taxon>Eikenella</taxon>
    </lineage>
</organism>
<dbReference type="AlphaFoldDB" id="V7IB91"/>
<evidence type="ECO:0000313" key="3">
    <source>
        <dbReference type="Proteomes" id="UP000018554"/>
    </source>
</evidence>
<gene>
    <name evidence="2" type="ORF">HMPREF1177_01306</name>
</gene>
<accession>V7IB91</accession>
<dbReference type="EMBL" id="AZGQ01000005">
    <property type="protein sequence ID" value="ETA83495.1"/>
    <property type="molecule type" value="Genomic_DNA"/>
</dbReference>
<comment type="caution">
    <text evidence="2">The sequence shown here is derived from an EMBL/GenBank/DDBJ whole genome shotgun (WGS) entry which is preliminary data.</text>
</comment>
<evidence type="ECO:0000259" key="1">
    <source>
        <dbReference type="Pfam" id="PF05726"/>
    </source>
</evidence>
<keyword evidence="3" id="KW-1185">Reference proteome</keyword>
<dbReference type="Pfam" id="PF05726">
    <property type="entry name" value="Pirin_C"/>
    <property type="match status" value="1"/>
</dbReference>
<reference evidence="2 3" key="1">
    <citation type="submission" date="2013-11" db="EMBL/GenBank/DDBJ databases">
        <title>The Genome Sequence of Eikenella corrodens CC92I.</title>
        <authorList>
            <consortium name="The Broad Institute Genomics Platform"/>
            <person name="Earl A."/>
            <person name="Allen-Vercoe E."/>
            <person name="Daigneault M."/>
            <person name="Young S.K."/>
            <person name="Zeng Q."/>
            <person name="Gargeya S."/>
            <person name="Fitzgerald M."/>
            <person name="Abouelleil A."/>
            <person name="Alvarado L."/>
            <person name="Chapman S.B."/>
            <person name="Gainer-Dewar J."/>
            <person name="Goldberg J."/>
            <person name="Griggs A."/>
            <person name="Gujja S."/>
            <person name="Hansen M."/>
            <person name="Howarth C."/>
            <person name="Imamovic A."/>
            <person name="Ireland A."/>
            <person name="Larimer J."/>
            <person name="McCowan C."/>
            <person name="Murphy C."/>
            <person name="Pearson M."/>
            <person name="Poon T.W."/>
            <person name="Priest M."/>
            <person name="Roberts A."/>
            <person name="Saif S."/>
            <person name="Shea T."/>
            <person name="Sykes S."/>
            <person name="Wortman J."/>
            <person name="Nusbaum C."/>
            <person name="Birren B."/>
        </authorList>
    </citation>
    <scope>NUCLEOTIDE SEQUENCE [LARGE SCALE GENOMIC DNA]</scope>
    <source>
        <strain evidence="2 3">CC92I</strain>
    </source>
</reference>
<dbReference type="SUPFAM" id="SSF51182">
    <property type="entry name" value="RmlC-like cupins"/>
    <property type="match status" value="1"/>
</dbReference>
<dbReference type="HOGENOM" id="CLU_2878719_0_0_4"/>
<name>V7IB91_EIKCO</name>
<dbReference type="Proteomes" id="UP000018554">
    <property type="component" value="Unassembled WGS sequence"/>
</dbReference>
<dbReference type="InterPro" id="IPR008778">
    <property type="entry name" value="Pirin_C_dom"/>
</dbReference>
<proteinExistence type="predicted"/>
<dbReference type="InterPro" id="IPR011051">
    <property type="entry name" value="RmlC_Cupin_sf"/>
</dbReference>
<dbReference type="PATRIC" id="fig|1073362.3.peg.1492"/>